<evidence type="ECO:0000259" key="5">
    <source>
        <dbReference type="PROSITE" id="PS50089"/>
    </source>
</evidence>
<dbReference type="InterPro" id="IPR043145">
    <property type="entry name" value="Znf_ZZ_sf"/>
</dbReference>
<dbReference type="InterPro" id="IPR001841">
    <property type="entry name" value="Znf_RING"/>
</dbReference>
<dbReference type="Pfam" id="PF00569">
    <property type="entry name" value="ZZ"/>
    <property type="match status" value="1"/>
</dbReference>
<dbReference type="InterPro" id="IPR049548">
    <property type="entry name" value="Sina-like_RING"/>
</dbReference>
<evidence type="ECO:0000256" key="1">
    <source>
        <dbReference type="ARBA" id="ARBA00022723"/>
    </source>
</evidence>
<keyword evidence="8" id="KW-1185">Reference proteome</keyword>
<dbReference type="Gene3D" id="3.30.60.90">
    <property type="match status" value="1"/>
</dbReference>
<gene>
    <name evidence="7" type="ORF">Ocin01_14016</name>
</gene>
<evidence type="ECO:0000313" key="8">
    <source>
        <dbReference type="Proteomes" id="UP000094527"/>
    </source>
</evidence>
<evidence type="ECO:0000256" key="2">
    <source>
        <dbReference type="ARBA" id="ARBA00022771"/>
    </source>
</evidence>
<dbReference type="GO" id="GO:0005737">
    <property type="term" value="C:cytoplasm"/>
    <property type="evidence" value="ECO:0007669"/>
    <property type="project" value="TreeGrafter"/>
</dbReference>
<evidence type="ECO:0000313" key="7">
    <source>
        <dbReference type="EMBL" id="ODM92662.1"/>
    </source>
</evidence>
<dbReference type="Pfam" id="PF21362">
    <property type="entry name" value="Sina_RING"/>
    <property type="match status" value="1"/>
</dbReference>
<dbReference type="PANTHER" id="PTHR45877">
    <property type="entry name" value="E3 UBIQUITIN-PROTEIN LIGASE SIAH2"/>
    <property type="match status" value="1"/>
</dbReference>
<sequence length="368" mass="41480">MEEHLKCPICFEIPAQEIYQCASGHTVCGTCSANLELCPQCREPYGTKKIRNRALEQILDTQTFDCIHKDEGCKEKLKRQEILKHADICPLNKKAVSFCQKIGFKNCNFSLDPSNLPMAVKHFEENHGAASEKGNQVVIWHTDFNSAMKSTTNRKWNPVLLNTGKAGSNKSLFMILGRVDIRRDFASWRCIQICGSGDKCSDIFEAEFGFGNASEIQIPCRWTIPVVKSVEDNLSAFITFCPIEIPLWLISGICLSVEDVPISVLIQNAKKSKERTLKKLPEVWTFSSQIETLQALTSFSGGEASHNYICSECHVCPLLGKRFKCLQCVDFDLCETCMEQMGTHSHIFAVIRTANQSELMCESFIRIR</sequence>
<comment type="caution">
    <text evidence="7">The sequence shown here is derived from an EMBL/GenBank/DDBJ whole genome shotgun (WGS) entry which is preliminary data.</text>
</comment>
<keyword evidence="2 4" id="KW-0863">Zinc-finger</keyword>
<dbReference type="SUPFAM" id="SSF49599">
    <property type="entry name" value="TRAF domain-like"/>
    <property type="match status" value="1"/>
</dbReference>
<dbReference type="SMART" id="SM00291">
    <property type="entry name" value="ZnF_ZZ"/>
    <property type="match status" value="1"/>
</dbReference>
<dbReference type="InterPro" id="IPR000433">
    <property type="entry name" value="Znf_ZZ"/>
</dbReference>
<dbReference type="InterPro" id="IPR004162">
    <property type="entry name" value="SINA-like_animal"/>
</dbReference>
<dbReference type="Proteomes" id="UP000094527">
    <property type="component" value="Unassembled WGS sequence"/>
</dbReference>
<dbReference type="GO" id="GO:0061630">
    <property type="term" value="F:ubiquitin protein ligase activity"/>
    <property type="evidence" value="ECO:0007669"/>
    <property type="project" value="TreeGrafter"/>
</dbReference>
<keyword evidence="3" id="KW-0862">Zinc</keyword>
<organism evidence="7 8">
    <name type="scientific">Orchesella cincta</name>
    <name type="common">Springtail</name>
    <name type="synonym">Podura cincta</name>
    <dbReference type="NCBI Taxonomy" id="48709"/>
    <lineage>
        <taxon>Eukaryota</taxon>
        <taxon>Metazoa</taxon>
        <taxon>Ecdysozoa</taxon>
        <taxon>Arthropoda</taxon>
        <taxon>Hexapoda</taxon>
        <taxon>Collembola</taxon>
        <taxon>Entomobryomorpha</taxon>
        <taxon>Entomobryoidea</taxon>
        <taxon>Orchesellidae</taxon>
        <taxon>Orchesellinae</taxon>
        <taxon>Orchesella</taxon>
    </lineage>
</organism>
<evidence type="ECO:0000256" key="4">
    <source>
        <dbReference type="PROSITE-ProRule" id="PRU00228"/>
    </source>
</evidence>
<dbReference type="SUPFAM" id="SSF57850">
    <property type="entry name" value="RING/U-box"/>
    <property type="match status" value="2"/>
</dbReference>
<evidence type="ECO:0000259" key="6">
    <source>
        <dbReference type="PROSITE" id="PS50135"/>
    </source>
</evidence>
<dbReference type="PROSITE" id="PS01357">
    <property type="entry name" value="ZF_ZZ_1"/>
    <property type="match status" value="1"/>
</dbReference>
<dbReference type="InterPro" id="IPR013083">
    <property type="entry name" value="Znf_RING/FYVE/PHD"/>
</dbReference>
<dbReference type="PROSITE" id="PS50135">
    <property type="entry name" value="ZF_ZZ_2"/>
    <property type="match status" value="1"/>
</dbReference>
<feature type="domain" description="RING-type" evidence="5">
    <location>
        <begin position="7"/>
        <end position="42"/>
    </location>
</feature>
<evidence type="ECO:0000256" key="3">
    <source>
        <dbReference type="ARBA" id="ARBA00022833"/>
    </source>
</evidence>
<dbReference type="Gene3D" id="3.30.40.10">
    <property type="entry name" value="Zinc/RING finger domain, C3HC4 (zinc finger)"/>
    <property type="match status" value="2"/>
</dbReference>
<dbReference type="GO" id="GO:0043161">
    <property type="term" value="P:proteasome-mediated ubiquitin-dependent protein catabolic process"/>
    <property type="evidence" value="ECO:0007669"/>
    <property type="project" value="TreeGrafter"/>
</dbReference>
<accession>A0A1D2MIC0</accession>
<dbReference type="GO" id="GO:0031624">
    <property type="term" value="F:ubiquitin conjugating enzyme binding"/>
    <property type="evidence" value="ECO:0007669"/>
    <property type="project" value="TreeGrafter"/>
</dbReference>
<protein>
    <submittedName>
        <fullName evidence="7">E3 ubiquitin-protein ligase SIAH1</fullName>
    </submittedName>
</protein>
<dbReference type="EMBL" id="LJIJ01001178">
    <property type="protein sequence ID" value="ODM92662.1"/>
    <property type="molecule type" value="Genomic_DNA"/>
</dbReference>
<name>A0A1D2MIC0_ORCCI</name>
<proteinExistence type="predicted"/>
<keyword evidence="1" id="KW-0479">Metal-binding</keyword>
<dbReference type="OrthoDB" id="441278at2759"/>
<dbReference type="AlphaFoldDB" id="A0A1D2MIC0"/>
<feature type="domain" description="ZZ-type" evidence="6">
    <location>
        <begin position="305"/>
        <end position="356"/>
    </location>
</feature>
<dbReference type="PANTHER" id="PTHR45877:SF2">
    <property type="entry name" value="E3 UBIQUITIN-PROTEIN LIGASE SINA-RELATED"/>
    <property type="match status" value="1"/>
</dbReference>
<dbReference type="STRING" id="48709.A0A1D2MIC0"/>
<reference evidence="7 8" key="1">
    <citation type="journal article" date="2016" name="Genome Biol. Evol.">
        <title>Gene Family Evolution Reflects Adaptation to Soil Environmental Stressors in the Genome of the Collembolan Orchesella cincta.</title>
        <authorList>
            <person name="Faddeeva-Vakhrusheva A."/>
            <person name="Derks M.F."/>
            <person name="Anvar S.Y."/>
            <person name="Agamennone V."/>
            <person name="Suring W."/>
            <person name="Smit S."/>
            <person name="van Straalen N.M."/>
            <person name="Roelofs D."/>
        </authorList>
    </citation>
    <scope>NUCLEOTIDE SEQUENCE [LARGE SCALE GENOMIC DNA]</scope>
    <source>
        <tissue evidence="7">Mixed pool</tissue>
    </source>
</reference>
<dbReference type="PROSITE" id="PS50089">
    <property type="entry name" value="ZF_RING_2"/>
    <property type="match status" value="1"/>
</dbReference>
<dbReference type="GO" id="GO:0008270">
    <property type="term" value="F:zinc ion binding"/>
    <property type="evidence" value="ECO:0007669"/>
    <property type="project" value="UniProtKB-KW"/>
</dbReference>